<evidence type="ECO:0000256" key="3">
    <source>
        <dbReference type="ARBA" id="ARBA00023274"/>
    </source>
</evidence>
<dbReference type="Pfam" id="PF01632">
    <property type="entry name" value="Ribosomal_L35p"/>
    <property type="match status" value="1"/>
</dbReference>
<protein>
    <recommendedName>
        <fullName evidence="4 5">Large ribosomal subunit protein bL35</fullName>
    </recommendedName>
</protein>
<dbReference type="HAMAP" id="MF_00514">
    <property type="entry name" value="Ribosomal_bL35"/>
    <property type="match status" value="1"/>
</dbReference>
<accession>A0AAT9LHQ1</accession>
<evidence type="ECO:0000256" key="6">
    <source>
        <dbReference type="SAM" id="MobiDB-lite"/>
    </source>
</evidence>
<sequence length="62" mass="7268">MKSHSGAKKRFFVTGTGKIRHFRSGHSHRLQGKSAERKRRLKKDSILDKVHEKKIRALIPYK</sequence>
<dbReference type="InterPro" id="IPR037229">
    <property type="entry name" value="Ribosomal_bL35_sf"/>
</dbReference>
<organism evidence="7">
    <name type="scientific">Candidatus Fermentithermobacillus carboniphilus</name>
    <dbReference type="NCBI Taxonomy" id="3085328"/>
    <lineage>
        <taxon>Bacteria</taxon>
        <taxon>Bacillati</taxon>
        <taxon>Bacillota</taxon>
        <taxon>Candidatus Fermentithermobacillia</taxon>
        <taxon>Candidatus Fermentithermobacillales</taxon>
        <taxon>Candidatus Fermentithermobacillaceae</taxon>
        <taxon>Candidatus Fermentithermobacillus</taxon>
    </lineage>
</organism>
<reference evidence="7" key="2">
    <citation type="journal article" date="2023" name="Biology">
        <title>Prokaryotic Life Associated with Coal-Fire Gas Vents Revealed by Metagenomics.</title>
        <authorList>
            <person name="Kadnikov V.V."/>
            <person name="Mardanov A.V."/>
            <person name="Beletsky A.V."/>
            <person name="Karnachuk O.V."/>
            <person name="Ravin N.V."/>
        </authorList>
    </citation>
    <scope>NUCLEOTIDE SEQUENCE</scope>
    <source>
        <strain evidence="7">Bu02</strain>
    </source>
</reference>
<dbReference type="PANTHER" id="PTHR33343:SF1">
    <property type="entry name" value="LARGE RIBOSOMAL SUBUNIT PROTEIN BL35M"/>
    <property type="match status" value="1"/>
</dbReference>
<dbReference type="GO" id="GO:0022625">
    <property type="term" value="C:cytosolic large ribosomal subunit"/>
    <property type="evidence" value="ECO:0007669"/>
    <property type="project" value="TreeGrafter"/>
</dbReference>
<evidence type="ECO:0000256" key="5">
    <source>
        <dbReference type="HAMAP-Rule" id="MF_00514"/>
    </source>
</evidence>
<dbReference type="GO" id="GO:0006412">
    <property type="term" value="P:translation"/>
    <property type="evidence" value="ECO:0007669"/>
    <property type="project" value="UniProtKB-UniRule"/>
</dbReference>
<dbReference type="PANTHER" id="PTHR33343">
    <property type="entry name" value="54S RIBOSOMAL PROTEIN BL35M"/>
    <property type="match status" value="1"/>
</dbReference>
<feature type="compositionally biased region" description="Basic residues" evidence="6">
    <location>
        <begin position="18"/>
        <end position="42"/>
    </location>
</feature>
<dbReference type="InterPro" id="IPR018265">
    <property type="entry name" value="Ribosomal_bL35_CS"/>
</dbReference>
<dbReference type="GO" id="GO:0003735">
    <property type="term" value="F:structural constituent of ribosome"/>
    <property type="evidence" value="ECO:0007669"/>
    <property type="project" value="InterPro"/>
</dbReference>
<dbReference type="EMBL" id="CP062796">
    <property type="protein sequence ID" value="QUL99723.1"/>
    <property type="molecule type" value="Genomic_DNA"/>
</dbReference>
<dbReference type="KEGG" id="fcz:IMF26_10740"/>
<dbReference type="SUPFAM" id="SSF143034">
    <property type="entry name" value="L35p-like"/>
    <property type="match status" value="1"/>
</dbReference>
<evidence type="ECO:0000256" key="2">
    <source>
        <dbReference type="ARBA" id="ARBA00022980"/>
    </source>
</evidence>
<gene>
    <name evidence="5 7" type="primary">rpmI</name>
    <name evidence="7" type="ORF">IMF26_10740</name>
</gene>
<dbReference type="InterPro" id="IPR001706">
    <property type="entry name" value="Ribosomal_bL35"/>
</dbReference>
<evidence type="ECO:0000256" key="4">
    <source>
        <dbReference type="ARBA" id="ARBA00071664"/>
    </source>
</evidence>
<dbReference type="PROSITE" id="PS00936">
    <property type="entry name" value="RIBOSOMAL_L35"/>
    <property type="match status" value="1"/>
</dbReference>
<feature type="compositionally biased region" description="Basic residues" evidence="6">
    <location>
        <begin position="1"/>
        <end position="11"/>
    </location>
</feature>
<reference evidence="7" key="1">
    <citation type="submission" date="2020-10" db="EMBL/GenBank/DDBJ databases">
        <authorList>
            <person name="Kadnikov V."/>
            <person name="Beletsky A.V."/>
            <person name="Mardanov A.V."/>
            <person name="Karnachuk O.V."/>
            <person name="Ravin N.V."/>
        </authorList>
    </citation>
    <scope>NUCLEOTIDE SEQUENCE</scope>
    <source>
        <strain evidence="7">Bu02</strain>
    </source>
</reference>
<proteinExistence type="inferred from homology"/>
<evidence type="ECO:0000313" key="7">
    <source>
        <dbReference type="EMBL" id="QUL99723.1"/>
    </source>
</evidence>
<feature type="region of interest" description="Disordered" evidence="6">
    <location>
        <begin position="1"/>
        <end position="43"/>
    </location>
</feature>
<dbReference type="Gene3D" id="4.10.410.60">
    <property type="match status" value="1"/>
</dbReference>
<name>A0AAT9LHQ1_9FIRM</name>
<evidence type="ECO:0000256" key="1">
    <source>
        <dbReference type="ARBA" id="ARBA00006598"/>
    </source>
</evidence>
<comment type="similarity">
    <text evidence="1 5">Belongs to the bacterial ribosomal protein bL35 family.</text>
</comment>
<dbReference type="NCBIfam" id="TIGR00001">
    <property type="entry name" value="rpmI_bact"/>
    <property type="match status" value="1"/>
</dbReference>
<keyword evidence="2 5" id="KW-0689">Ribosomal protein</keyword>
<dbReference type="FunFam" id="4.10.410.60:FF:000001">
    <property type="entry name" value="50S ribosomal protein L35"/>
    <property type="match status" value="1"/>
</dbReference>
<dbReference type="AlphaFoldDB" id="A0AAT9LHQ1"/>
<dbReference type="InterPro" id="IPR021137">
    <property type="entry name" value="Ribosomal_bL35-like"/>
</dbReference>
<keyword evidence="3 5" id="KW-0687">Ribonucleoprotein</keyword>